<reference evidence="2 3" key="1">
    <citation type="submission" date="2022-10" db="EMBL/GenBank/DDBJ databases">
        <title>The complete genomes of actinobacterial strains from the NBC collection.</title>
        <authorList>
            <person name="Joergensen T.S."/>
            <person name="Alvarez Arevalo M."/>
            <person name="Sterndorff E.B."/>
            <person name="Faurdal D."/>
            <person name="Vuksanovic O."/>
            <person name="Mourched A.-S."/>
            <person name="Charusanti P."/>
            <person name="Shaw S."/>
            <person name="Blin K."/>
            <person name="Weber T."/>
        </authorList>
    </citation>
    <scope>NUCLEOTIDE SEQUENCE [LARGE SCALE GENOMIC DNA]</scope>
    <source>
        <strain evidence="2 3">NBC_00319</strain>
    </source>
</reference>
<dbReference type="Pfam" id="PF13649">
    <property type="entry name" value="Methyltransf_25"/>
    <property type="match status" value="1"/>
</dbReference>
<dbReference type="InterPro" id="IPR041698">
    <property type="entry name" value="Methyltransf_25"/>
</dbReference>
<sequence>MNLLVIAVDGFVSASRFVHWVGEFDELHSQQGWGTGVDTYRHNHAVFDDERIAAGYERLNAGATRFLDAGEQRALVTVAPRCRGTSVLDVGVGAGRTTALLQLISDDYQAIDYSPRMVAAFRRHHPGLDCRVADARDLVDVDAGRHGLILFSNNGIDALAHEDRVGVLEEFRRVVAADGVIVFSTLNKSGPSFGETPFQLRRPTQQSVSLRALAVRTLRWLIDPRSAVRSVRNLRAHRGLTIDHGRWAVGPLAAHGFAPVVHFTSVPDLRDTLAEAGLVPEAVFDERGRPVDMGAQDCSADNFTVIAHAA</sequence>
<dbReference type="Gene3D" id="3.40.50.150">
    <property type="entry name" value="Vaccinia Virus protein VP39"/>
    <property type="match status" value="1"/>
</dbReference>
<dbReference type="AlphaFoldDB" id="A0AAU4K5H4"/>
<dbReference type="GO" id="GO:0032259">
    <property type="term" value="P:methylation"/>
    <property type="evidence" value="ECO:0007669"/>
    <property type="project" value="UniProtKB-KW"/>
</dbReference>
<dbReference type="EMBL" id="CP108021">
    <property type="protein sequence ID" value="WUM21241.1"/>
    <property type="molecule type" value="Genomic_DNA"/>
</dbReference>
<evidence type="ECO:0000313" key="3">
    <source>
        <dbReference type="Proteomes" id="UP001432128"/>
    </source>
</evidence>
<protein>
    <submittedName>
        <fullName evidence="2">Class I SAM-dependent methyltransferase</fullName>
    </submittedName>
</protein>
<dbReference type="SUPFAM" id="SSF53335">
    <property type="entry name" value="S-adenosyl-L-methionine-dependent methyltransferases"/>
    <property type="match status" value="1"/>
</dbReference>
<proteinExistence type="predicted"/>
<keyword evidence="3" id="KW-1185">Reference proteome</keyword>
<dbReference type="CDD" id="cd02440">
    <property type="entry name" value="AdoMet_MTases"/>
    <property type="match status" value="1"/>
</dbReference>
<gene>
    <name evidence="2" type="ORF">OG579_05430</name>
</gene>
<accession>A0AAU4K5H4</accession>
<name>A0AAU4K5H4_9NOCA</name>
<dbReference type="RefSeq" id="WP_328858362.1">
    <property type="nucleotide sequence ID" value="NZ_CP108021.1"/>
</dbReference>
<dbReference type="Proteomes" id="UP001432128">
    <property type="component" value="Chromosome"/>
</dbReference>
<evidence type="ECO:0000259" key="1">
    <source>
        <dbReference type="Pfam" id="PF13649"/>
    </source>
</evidence>
<dbReference type="GO" id="GO:0008168">
    <property type="term" value="F:methyltransferase activity"/>
    <property type="evidence" value="ECO:0007669"/>
    <property type="project" value="UniProtKB-KW"/>
</dbReference>
<dbReference type="InterPro" id="IPR029063">
    <property type="entry name" value="SAM-dependent_MTases_sf"/>
</dbReference>
<feature type="domain" description="Methyltransferase" evidence="1">
    <location>
        <begin position="87"/>
        <end position="179"/>
    </location>
</feature>
<keyword evidence="2" id="KW-0489">Methyltransferase</keyword>
<evidence type="ECO:0000313" key="2">
    <source>
        <dbReference type="EMBL" id="WUM21241.1"/>
    </source>
</evidence>
<dbReference type="KEGG" id="whr:OG579_05430"/>
<organism evidence="2 3">
    <name type="scientific">Williamsia herbipolensis</name>
    <dbReference type="NCBI Taxonomy" id="1603258"/>
    <lineage>
        <taxon>Bacteria</taxon>
        <taxon>Bacillati</taxon>
        <taxon>Actinomycetota</taxon>
        <taxon>Actinomycetes</taxon>
        <taxon>Mycobacteriales</taxon>
        <taxon>Nocardiaceae</taxon>
        <taxon>Williamsia</taxon>
    </lineage>
</organism>
<keyword evidence="2" id="KW-0808">Transferase</keyword>